<dbReference type="RefSeq" id="WP_015284856.1">
    <property type="nucleotide sequence ID" value="NC_019943.1"/>
</dbReference>
<organism evidence="4 5">
    <name type="scientific">Methanoregula formicica (strain DSM 22288 / NBRC 105244 / SMSP)</name>
    <dbReference type="NCBI Taxonomy" id="593750"/>
    <lineage>
        <taxon>Archaea</taxon>
        <taxon>Methanobacteriati</taxon>
        <taxon>Methanobacteriota</taxon>
        <taxon>Stenosarchaea group</taxon>
        <taxon>Methanomicrobia</taxon>
        <taxon>Methanomicrobiales</taxon>
        <taxon>Methanoregulaceae</taxon>
        <taxon>Methanoregula</taxon>
    </lineage>
</organism>
<dbReference type="InterPro" id="IPR036046">
    <property type="entry name" value="Acylphosphatase-like_dom_sf"/>
</dbReference>
<evidence type="ECO:0000313" key="5">
    <source>
        <dbReference type="Proteomes" id="UP000010824"/>
    </source>
</evidence>
<comment type="catalytic activity">
    <reaction evidence="1">
        <text>an acyl phosphate + H2O = a carboxylate + phosphate + H(+)</text>
        <dbReference type="Rhea" id="RHEA:14965"/>
        <dbReference type="ChEBI" id="CHEBI:15377"/>
        <dbReference type="ChEBI" id="CHEBI:15378"/>
        <dbReference type="ChEBI" id="CHEBI:29067"/>
        <dbReference type="ChEBI" id="CHEBI:43474"/>
        <dbReference type="ChEBI" id="CHEBI:59918"/>
        <dbReference type="EC" id="3.6.1.7"/>
    </reaction>
</comment>
<dbReference type="AlphaFoldDB" id="L0HAW7"/>
<dbReference type="PROSITE" id="PS51160">
    <property type="entry name" value="ACYLPHOSPHATASE_3"/>
    <property type="match status" value="1"/>
</dbReference>
<dbReference type="EC" id="3.6.1.7" evidence="1"/>
<evidence type="ECO:0000259" key="3">
    <source>
        <dbReference type="PROSITE" id="PS51160"/>
    </source>
</evidence>
<keyword evidence="5" id="KW-1185">Reference proteome</keyword>
<dbReference type="Proteomes" id="UP000010824">
    <property type="component" value="Chromosome"/>
</dbReference>
<dbReference type="Gene3D" id="3.30.70.100">
    <property type="match status" value="1"/>
</dbReference>
<evidence type="ECO:0000256" key="2">
    <source>
        <dbReference type="RuleBase" id="RU004168"/>
    </source>
</evidence>
<keyword evidence="1" id="KW-0378">Hydrolase</keyword>
<proteinExistence type="inferred from homology"/>
<comment type="similarity">
    <text evidence="2">Belongs to the acylphosphatase family.</text>
</comment>
<dbReference type="OrthoDB" id="146788at2157"/>
<dbReference type="STRING" id="593750.Metfor_0835"/>
<sequence>MKMQAVITGKKVHDVGYRVFLLEKSLELGFQRFNARNQVQDNGQQVIVQYEGEPERVETFSAVVRKEHPPDADISDIAFEPYEGHVISITDYMHMIQIAQLSKGIPAIISIDKKQDRMLENQDQMLENQDQMLEKQDRMLEKQDQMLGKQDQMLEKQDQMLEKQDQMLGKMDRMEASITGEIHDLRTDLRSSFDRKLSVIEQDIQQIKTKIGLM</sequence>
<gene>
    <name evidence="4" type="ordered locus">Metfor_0835</name>
</gene>
<dbReference type="EMBL" id="CP003167">
    <property type="protein sequence ID" value="AGB01892.1"/>
    <property type="molecule type" value="Genomic_DNA"/>
</dbReference>
<name>L0HAW7_METFS</name>
<accession>L0HAW7</accession>
<dbReference type="GO" id="GO:0003998">
    <property type="term" value="F:acylphosphatase activity"/>
    <property type="evidence" value="ECO:0007669"/>
    <property type="project" value="UniProtKB-EC"/>
</dbReference>
<feature type="active site" evidence="1">
    <location>
        <position position="37"/>
    </location>
</feature>
<dbReference type="InParanoid" id="L0HAW7"/>
<reference evidence="4 5" key="2">
    <citation type="journal article" date="2014" name="Genome Announc.">
        <title>Complete Genome Sequence of Methanoregula formicica SMSPT, a Mesophilic Hydrogenotrophic Methanogen Isolated from a Methanogenic Upflow Anaerobic Sludge Blanket Reactor.</title>
        <authorList>
            <person name="Yamamoto K."/>
            <person name="Tamaki H."/>
            <person name="Cadillo-Quiroz H."/>
            <person name="Imachi H."/>
            <person name="Kyrpides N."/>
            <person name="Woyke T."/>
            <person name="Goodwin L."/>
            <person name="Zinder S.H."/>
            <person name="Kamagata Y."/>
            <person name="Liu W.T."/>
        </authorList>
    </citation>
    <scope>NUCLEOTIDE SEQUENCE [LARGE SCALE GENOMIC DNA]</scope>
    <source>
        <strain evidence="5">DSM 22288 / NBRC 105244 / SMSP</strain>
    </source>
</reference>
<evidence type="ECO:0000256" key="1">
    <source>
        <dbReference type="PROSITE-ProRule" id="PRU00520"/>
    </source>
</evidence>
<dbReference type="eggNOG" id="arCOG01674">
    <property type="taxonomic scope" value="Archaea"/>
</dbReference>
<dbReference type="InterPro" id="IPR001792">
    <property type="entry name" value="Acylphosphatase-like_dom"/>
</dbReference>
<feature type="domain" description="Acylphosphatase-like" evidence="3">
    <location>
        <begin position="2"/>
        <end position="97"/>
    </location>
</feature>
<feature type="active site" evidence="1">
    <location>
        <position position="18"/>
    </location>
</feature>
<reference evidence="5" key="1">
    <citation type="submission" date="2011-12" db="EMBL/GenBank/DDBJ databases">
        <title>Complete sequence of Methanoregula formicicum SMSP.</title>
        <authorList>
            <person name="Lucas S."/>
            <person name="Han J."/>
            <person name="Lapidus A."/>
            <person name="Cheng J.-F."/>
            <person name="Goodwin L."/>
            <person name="Pitluck S."/>
            <person name="Peters L."/>
            <person name="Ovchinnikova G."/>
            <person name="Teshima H."/>
            <person name="Detter J.C."/>
            <person name="Han C."/>
            <person name="Tapia R."/>
            <person name="Land M."/>
            <person name="Hauser L."/>
            <person name="Kyrpides N."/>
            <person name="Ivanova N."/>
            <person name="Pagani I."/>
            <person name="Imachi H."/>
            <person name="Tamaki H."/>
            <person name="Sekiguchi Y."/>
            <person name="Kamagata Y."/>
            <person name="Cadillo-Quiroz H."/>
            <person name="Zinder S."/>
            <person name="Liu W.-T."/>
            <person name="Woyke T."/>
        </authorList>
    </citation>
    <scope>NUCLEOTIDE SEQUENCE [LARGE SCALE GENOMIC DNA]</scope>
    <source>
        <strain evidence="5">DSM 22288 / NBRC 105244 / SMSP</strain>
    </source>
</reference>
<evidence type="ECO:0000313" key="4">
    <source>
        <dbReference type="EMBL" id="AGB01892.1"/>
    </source>
</evidence>
<dbReference type="GeneID" id="25397789"/>
<dbReference type="SUPFAM" id="SSF54975">
    <property type="entry name" value="Acylphosphatase/BLUF domain-like"/>
    <property type="match status" value="1"/>
</dbReference>
<dbReference type="KEGG" id="mfo:Metfor_0835"/>
<dbReference type="Pfam" id="PF00708">
    <property type="entry name" value="Acylphosphatase"/>
    <property type="match status" value="1"/>
</dbReference>
<dbReference type="HOGENOM" id="CLU_118416_0_0_2"/>
<protein>
    <recommendedName>
        <fullName evidence="1">acylphosphatase</fullName>
        <ecNumber evidence="1">3.6.1.7</ecNumber>
    </recommendedName>
</protein>